<dbReference type="GO" id="GO:0006900">
    <property type="term" value="P:vesicle budding from membrane"/>
    <property type="evidence" value="ECO:0007669"/>
    <property type="project" value="TreeGrafter"/>
</dbReference>
<dbReference type="EMBL" id="LPNM01000012">
    <property type="protein sequence ID" value="OEJ80335.1"/>
    <property type="molecule type" value="Genomic_DNA"/>
</dbReference>
<feature type="coiled-coil region" evidence="3">
    <location>
        <begin position="10"/>
        <end position="41"/>
    </location>
</feature>
<keyword evidence="5" id="KW-1185">Reference proteome</keyword>
<dbReference type="STRING" id="56408.A0A1E5R0A7"/>
<accession>A0A1E5R0A7</accession>
<proteinExistence type="inferred from homology"/>
<evidence type="ECO:0000313" key="5">
    <source>
        <dbReference type="Proteomes" id="UP000095728"/>
    </source>
</evidence>
<protein>
    <submittedName>
        <fullName evidence="4">Vacuolar protein-sorting-associated protein 60</fullName>
    </submittedName>
</protein>
<dbReference type="InParanoid" id="A0A1E5R0A7"/>
<dbReference type="Pfam" id="PF03357">
    <property type="entry name" value="Snf7"/>
    <property type="match status" value="1"/>
</dbReference>
<reference evidence="5" key="1">
    <citation type="journal article" date="2016" name="Genome Announc.">
        <title>Genome sequences of three species of Hanseniaspora isolated from spontaneous wine fermentations.</title>
        <authorList>
            <person name="Sternes P.R."/>
            <person name="Lee D."/>
            <person name="Kutyna D.R."/>
            <person name="Borneman A.R."/>
        </authorList>
    </citation>
    <scope>NUCLEOTIDE SEQUENCE [LARGE SCALE GENOMIC DNA]</scope>
    <source>
        <strain evidence="5">AWRI3579</strain>
    </source>
</reference>
<dbReference type="InterPro" id="IPR005024">
    <property type="entry name" value="Snf7_fam"/>
</dbReference>
<dbReference type="AlphaFoldDB" id="A0A1E5R0A7"/>
<evidence type="ECO:0000256" key="1">
    <source>
        <dbReference type="ARBA" id="ARBA00006190"/>
    </source>
</evidence>
<evidence type="ECO:0000256" key="3">
    <source>
        <dbReference type="SAM" id="Coils"/>
    </source>
</evidence>
<sequence length="234" mass="27055">MNRLFGTSNKKSEAELLTDSNNQINDLQKNLQNKINTYNVEITTINSELKMLNVRLKKQPSNQILKRKCLKLLNKRKNLETIVDQLETQIWSTTKQQLATDNLMNNCLTLQTMQQQHKLMQKQFKKIDVDKLQEMQDEMADLMEQSEELQSVLNQGFDNGENGLEMDEDELDDELDALMDEESDFDPVSAQEIQNVGLDGENTIGVNADYLNNAMPKFVDEVDEKEHQTLLQEK</sequence>
<dbReference type="GO" id="GO:0005771">
    <property type="term" value="C:multivesicular body"/>
    <property type="evidence" value="ECO:0007669"/>
    <property type="project" value="TreeGrafter"/>
</dbReference>
<comment type="caution">
    <text evidence="4">The sequence shown here is derived from an EMBL/GenBank/DDBJ whole genome shotgun (WGS) entry which is preliminary data.</text>
</comment>
<dbReference type="Proteomes" id="UP000095728">
    <property type="component" value="Unassembled WGS sequence"/>
</dbReference>
<organism evidence="4 5">
    <name type="scientific">Hanseniaspora osmophila</name>
    <dbReference type="NCBI Taxonomy" id="56408"/>
    <lineage>
        <taxon>Eukaryota</taxon>
        <taxon>Fungi</taxon>
        <taxon>Dikarya</taxon>
        <taxon>Ascomycota</taxon>
        <taxon>Saccharomycotina</taxon>
        <taxon>Saccharomycetes</taxon>
        <taxon>Saccharomycodales</taxon>
        <taxon>Saccharomycodaceae</taxon>
        <taxon>Hanseniaspora</taxon>
    </lineage>
</organism>
<evidence type="ECO:0000313" key="4">
    <source>
        <dbReference type="EMBL" id="OEJ80335.1"/>
    </source>
</evidence>
<dbReference type="OrthoDB" id="3973241at2759"/>
<keyword evidence="2 3" id="KW-0175">Coiled coil</keyword>
<dbReference type="FunCoup" id="A0A1E5R0A7">
    <property type="interactions" value="357"/>
</dbReference>
<dbReference type="PANTHER" id="PTHR22761">
    <property type="entry name" value="CHARGED MULTIVESICULAR BODY PROTEIN"/>
    <property type="match status" value="1"/>
</dbReference>
<dbReference type="Gene3D" id="6.10.250.1710">
    <property type="match status" value="1"/>
</dbReference>
<evidence type="ECO:0000256" key="2">
    <source>
        <dbReference type="ARBA" id="ARBA00023054"/>
    </source>
</evidence>
<feature type="coiled-coil region" evidence="3">
    <location>
        <begin position="125"/>
        <end position="181"/>
    </location>
</feature>
<dbReference type="GO" id="GO:0032511">
    <property type="term" value="P:late endosome to vacuole transport via multivesicular body sorting pathway"/>
    <property type="evidence" value="ECO:0007669"/>
    <property type="project" value="TreeGrafter"/>
</dbReference>
<gene>
    <name evidence="4" type="ORF">AWRI3579_g4436</name>
</gene>
<comment type="similarity">
    <text evidence="1">Belongs to the SNF7 family.</text>
</comment>
<name>A0A1E5R0A7_9ASCO</name>
<dbReference type="PANTHER" id="PTHR22761:SF12">
    <property type="entry name" value="CHARGED MULTIVESICULAR BODY PROTEIN 5"/>
    <property type="match status" value="1"/>
</dbReference>